<organism evidence="2 3">
    <name type="scientific">Zizania palustris</name>
    <name type="common">Northern wild rice</name>
    <dbReference type="NCBI Taxonomy" id="103762"/>
    <lineage>
        <taxon>Eukaryota</taxon>
        <taxon>Viridiplantae</taxon>
        <taxon>Streptophyta</taxon>
        <taxon>Embryophyta</taxon>
        <taxon>Tracheophyta</taxon>
        <taxon>Spermatophyta</taxon>
        <taxon>Magnoliopsida</taxon>
        <taxon>Liliopsida</taxon>
        <taxon>Poales</taxon>
        <taxon>Poaceae</taxon>
        <taxon>BOP clade</taxon>
        <taxon>Oryzoideae</taxon>
        <taxon>Oryzeae</taxon>
        <taxon>Zizaniinae</taxon>
        <taxon>Zizania</taxon>
    </lineage>
</organism>
<feature type="compositionally biased region" description="Basic and acidic residues" evidence="1">
    <location>
        <begin position="69"/>
        <end position="82"/>
    </location>
</feature>
<evidence type="ECO:0000313" key="2">
    <source>
        <dbReference type="EMBL" id="KAG8048089.1"/>
    </source>
</evidence>
<feature type="compositionally biased region" description="Basic and acidic residues" evidence="1">
    <location>
        <begin position="107"/>
        <end position="116"/>
    </location>
</feature>
<reference evidence="2" key="1">
    <citation type="journal article" date="2021" name="bioRxiv">
        <title>Whole Genome Assembly and Annotation of Northern Wild Rice, Zizania palustris L., Supports a Whole Genome Duplication in the Zizania Genus.</title>
        <authorList>
            <person name="Haas M."/>
            <person name="Kono T."/>
            <person name="Macchietto M."/>
            <person name="Millas R."/>
            <person name="McGilp L."/>
            <person name="Shao M."/>
            <person name="Duquette J."/>
            <person name="Hirsch C.N."/>
            <person name="Kimball J."/>
        </authorList>
    </citation>
    <scope>NUCLEOTIDE SEQUENCE</scope>
    <source>
        <tissue evidence="2">Fresh leaf tissue</tissue>
    </source>
</reference>
<proteinExistence type="predicted"/>
<evidence type="ECO:0000256" key="1">
    <source>
        <dbReference type="SAM" id="MobiDB-lite"/>
    </source>
</evidence>
<keyword evidence="3" id="KW-1185">Reference proteome</keyword>
<dbReference type="Proteomes" id="UP000729402">
    <property type="component" value="Unassembled WGS sequence"/>
</dbReference>
<gene>
    <name evidence="2" type="ORF">GUJ93_ZPchr0008g12935</name>
</gene>
<dbReference type="EMBL" id="JAAALK010000290">
    <property type="protein sequence ID" value="KAG8048089.1"/>
    <property type="molecule type" value="Genomic_DNA"/>
</dbReference>
<feature type="compositionally biased region" description="Basic and acidic residues" evidence="1">
    <location>
        <begin position="123"/>
        <end position="133"/>
    </location>
</feature>
<dbReference type="AlphaFoldDB" id="A0A8J5RLX4"/>
<name>A0A8J5RLX4_ZIZPA</name>
<feature type="region of interest" description="Disordered" evidence="1">
    <location>
        <begin position="51"/>
        <end position="133"/>
    </location>
</feature>
<accession>A0A8J5RLX4</accession>
<reference evidence="2" key="2">
    <citation type="submission" date="2021-02" db="EMBL/GenBank/DDBJ databases">
        <authorList>
            <person name="Kimball J.A."/>
            <person name="Haas M.W."/>
            <person name="Macchietto M."/>
            <person name="Kono T."/>
            <person name="Duquette J."/>
            <person name="Shao M."/>
        </authorList>
    </citation>
    <scope>NUCLEOTIDE SEQUENCE</scope>
    <source>
        <tissue evidence="2">Fresh leaf tissue</tissue>
    </source>
</reference>
<evidence type="ECO:0000313" key="3">
    <source>
        <dbReference type="Proteomes" id="UP000729402"/>
    </source>
</evidence>
<protein>
    <submittedName>
        <fullName evidence="2">Uncharacterized protein</fullName>
    </submittedName>
</protein>
<comment type="caution">
    <text evidence="2">The sequence shown here is derived from an EMBL/GenBank/DDBJ whole genome shotgun (WGS) entry which is preliminary data.</text>
</comment>
<sequence length="133" mass="14738">MKNRYRYEEMLGEDGVYTMTWSSTKATASCATEGEQRVLPILLGTHSASPAAFIPIPRKPPGHHSPLRQQERRLPPAVEDTHSASLSAEEVREERGTIVRGGGRLRRPADERRETEGNGSGGGRKDEHHNHSC</sequence>